<dbReference type="InterPro" id="IPR044053">
    <property type="entry name" value="AsaB-like"/>
</dbReference>
<dbReference type="PANTHER" id="PTHR34598:SF3">
    <property type="entry name" value="OXIDOREDUCTASE AN1597"/>
    <property type="match status" value="1"/>
</dbReference>
<dbReference type="NCBIfam" id="NF041278">
    <property type="entry name" value="CmcJ_NvfI_EfuI"/>
    <property type="match status" value="1"/>
</dbReference>
<keyword evidence="3" id="KW-1185">Reference proteome</keyword>
<dbReference type="Proteomes" id="UP001054902">
    <property type="component" value="Unassembled WGS sequence"/>
</dbReference>
<dbReference type="GO" id="GO:0016491">
    <property type="term" value="F:oxidoreductase activity"/>
    <property type="evidence" value="ECO:0007669"/>
    <property type="project" value="InterPro"/>
</dbReference>
<organism evidence="2 3">
    <name type="scientific">Chaetoceros tenuissimus</name>
    <dbReference type="NCBI Taxonomy" id="426638"/>
    <lineage>
        <taxon>Eukaryota</taxon>
        <taxon>Sar</taxon>
        <taxon>Stramenopiles</taxon>
        <taxon>Ochrophyta</taxon>
        <taxon>Bacillariophyta</taxon>
        <taxon>Coscinodiscophyceae</taxon>
        <taxon>Chaetocerotophycidae</taxon>
        <taxon>Chaetocerotales</taxon>
        <taxon>Chaetocerotaceae</taxon>
        <taxon>Chaetoceros</taxon>
    </lineage>
</organism>
<name>A0AAD3CDH5_9STRA</name>
<protein>
    <submittedName>
        <fullName evidence="2">Uncharacterized protein</fullName>
    </submittedName>
</protein>
<evidence type="ECO:0000313" key="2">
    <source>
        <dbReference type="EMBL" id="GFH43629.1"/>
    </source>
</evidence>
<dbReference type="EMBL" id="BLLK01000013">
    <property type="protein sequence ID" value="GFH43629.1"/>
    <property type="molecule type" value="Genomic_DNA"/>
</dbReference>
<comment type="similarity">
    <text evidence="1">Belongs to the asaB hydroxylase/desaturase family.</text>
</comment>
<sequence>MSSTALKNPWPTMNRPKMILQKNEDNSYLIANMNYVTKETGLVHSRRNKGGSDSRLEGEKFNWDSVDIRVGNARLLKDDAAMNVRTNGFELVPSKISEEEINFFDQNDVIEKYYPICEGLVLKSLSNERDPKIVSVTAFDHNVRSTKQRKIENSTGAVVQQPIAVVHGDYTRVSAPRRIQDLAKPPKANDVMKSKLGMKPLLDPKKVEDAVIGKRRFALINVWRNIQKDKVVKQYPLACVDAESTCLDHLRTFQIHYADRIGENYFVCHDENHKWWYYPQMSNDEALLIKQWDSQGGLANGRDRDIEGDVCTMSLHSSLLDVTSDTNERESIEVRLVLIWDEE</sequence>
<comment type="caution">
    <text evidence="2">The sequence shown here is derived from an EMBL/GenBank/DDBJ whole genome shotgun (WGS) entry which is preliminary data.</text>
</comment>
<dbReference type="PANTHER" id="PTHR34598">
    <property type="entry name" value="BLL6449 PROTEIN"/>
    <property type="match status" value="1"/>
</dbReference>
<reference evidence="2 3" key="1">
    <citation type="journal article" date="2021" name="Sci. Rep.">
        <title>The genome of the diatom Chaetoceros tenuissimus carries an ancient integrated fragment of an extant virus.</title>
        <authorList>
            <person name="Hongo Y."/>
            <person name="Kimura K."/>
            <person name="Takaki Y."/>
            <person name="Yoshida Y."/>
            <person name="Baba S."/>
            <person name="Kobayashi G."/>
            <person name="Nagasaki K."/>
            <person name="Hano T."/>
            <person name="Tomaru Y."/>
        </authorList>
    </citation>
    <scope>NUCLEOTIDE SEQUENCE [LARGE SCALE GENOMIC DNA]</scope>
    <source>
        <strain evidence="2 3">NIES-3715</strain>
    </source>
</reference>
<accession>A0AAD3CDH5</accession>
<evidence type="ECO:0000313" key="3">
    <source>
        <dbReference type="Proteomes" id="UP001054902"/>
    </source>
</evidence>
<proteinExistence type="inferred from homology"/>
<gene>
    <name evidence="2" type="ORF">CTEN210_00102</name>
</gene>
<dbReference type="AlphaFoldDB" id="A0AAD3CDH5"/>
<evidence type="ECO:0000256" key="1">
    <source>
        <dbReference type="ARBA" id="ARBA00023604"/>
    </source>
</evidence>